<dbReference type="Gene3D" id="3.90.190.10">
    <property type="entry name" value="Protein tyrosine phosphatase superfamily"/>
    <property type="match status" value="1"/>
</dbReference>
<reference evidence="1 2" key="1">
    <citation type="journal article" date="2007" name="Nature">
        <title>Genome of the marsupial Monodelphis domestica reveals innovation in non-coding sequences.</title>
        <authorList>
            <person name="Mikkelsen T.S."/>
            <person name="Wakefield M.J."/>
            <person name="Aken B."/>
            <person name="Amemiya C.T."/>
            <person name="Chang J.L."/>
            <person name="Duke S."/>
            <person name="Garber M."/>
            <person name="Gentles A.J."/>
            <person name="Goodstadt L."/>
            <person name="Heger A."/>
            <person name="Jurka J."/>
            <person name="Kamal M."/>
            <person name="Mauceli E."/>
            <person name="Searle S.M."/>
            <person name="Sharpe T."/>
            <person name="Baker M.L."/>
            <person name="Batzer M.A."/>
            <person name="Benos P.V."/>
            <person name="Belov K."/>
            <person name="Clamp M."/>
            <person name="Cook A."/>
            <person name="Cuff J."/>
            <person name="Das R."/>
            <person name="Davidow L."/>
            <person name="Deakin J.E."/>
            <person name="Fazzari M.J."/>
            <person name="Glass J.L."/>
            <person name="Grabherr M."/>
            <person name="Greally J.M."/>
            <person name="Gu W."/>
            <person name="Hore T.A."/>
            <person name="Huttley G.A."/>
            <person name="Kleber M."/>
            <person name="Jirtle R.L."/>
            <person name="Koina E."/>
            <person name="Lee J.T."/>
            <person name="Mahony S."/>
            <person name="Marra M.A."/>
            <person name="Miller R.D."/>
            <person name="Nicholls R.D."/>
            <person name="Oda M."/>
            <person name="Papenfuss A.T."/>
            <person name="Parra Z.E."/>
            <person name="Pollock D.D."/>
            <person name="Ray D.A."/>
            <person name="Schein J.E."/>
            <person name="Speed T.P."/>
            <person name="Thompson K."/>
            <person name="VandeBerg J.L."/>
            <person name="Wade C.M."/>
            <person name="Walker J.A."/>
            <person name="Waters P.D."/>
            <person name="Webber C."/>
            <person name="Weidman J.R."/>
            <person name="Xie X."/>
            <person name="Zody M.C."/>
            <person name="Baldwin J."/>
            <person name="Abdouelleil A."/>
            <person name="Abdulkadir J."/>
            <person name="Abebe A."/>
            <person name="Abera B."/>
            <person name="Abreu J."/>
            <person name="Acer S.C."/>
            <person name="Aftuck L."/>
            <person name="Alexander A."/>
            <person name="An P."/>
            <person name="Anderson E."/>
            <person name="Anderson S."/>
            <person name="Arachi H."/>
            <person name="Azer M."/>
            <person name="Bachantsang P."/>
            <person name="Barry A."/>
            <person name="Bayul T."/>
            <person name="Berlin A."/>
            <person name="Bessette D."/>
            <person name="Bloom T."/>
            <person name="Bloom T."/>
            <person name="Boguslavskiy L."/>
            <person name="Bonnet C."/>
            <person name="Boukhgalter B."/>
            <person name="Bourzgui I."/>
            <person name="Brown A."/>
            <person name="Cahill P."/>
            <person name="Channer S."/>
            <person name="Cheshatsang Y."/>
            <person name="Chuda L."/>
            <person name="Citroen M."/>
            <person name="Collymore A."/>
            <person name="Cooke P."/>
            <person name="Costello M."/>
            <person name="D'Aco K."/>
            <person name="Daza R."/>
            <person name="De Haan G."/>
            <person name="DeGray S."/>
            <person name="DeMaso C."/>
            <person name="Dhargay N."/>
            <person name="Dooley K."/>
            <person name="Dooley E."/>
            <person name="Doricent M."/>
            <person name="Dorje P."/>
            <person name="Dorjee K."/>
            <person name="Dupes A."/>
            <person name="Elong R."/>
            <person name="Falk J."/>
            <person name="Farina A."/>
            <person name="Faro S."/>
            <person name="Ferguson D."/>
            <person name="Fisher S."/>
            <person name="Foley C.D."/>
            <person name="Franke A."/>
            <person name="Friedrich D."/>
            <person name="Gadbois L."/>
            <person name="Gearin G."/>
            <person name="Gearin C.R."/>
            <person name="Giannoukos G."/>
            <person name="Goode T."/>
            <person name="Graham J."/>
            <person name="Grandbois E."/>
            <person name="Grewal S."/>
            <person name="Gyaltsen K."/>
            <person name="Hafez N."/>
            <person name="Hagos B."/>
            <person name="Hall J."/>
            <person name="Henson C."/>
            <person name="Hollinger A."/>
            <person name="Honan T."/>
            <person name="Huard M.D."/>
            <person name="Hughes L."/>
            <person name="Hurhula B."/>
            <person name="Husby M.E."/>
            <person name="Kamat A."/>
            <person name="Kanga B."/>
            <person name="Kashin S."/>
            <person name="Khazanovich D."/>
            <person name="Kisner P."/>
            <person name="Lance K."/>
            <person name="Lara M."/>
            <person name="Lee W."/>
            <person name="Lennon N."/>
            <person name="Letendre F."/>
            <person name="LeVine R."/>
            <person name="Lipovsky A."/>
            <person name="Liu X."/>
            <person name="Liu J."/>
            <person name="Liu S."/>
            <person name="Lokyitsang T."/>
            <person name="Lokyitsang Y."/>
            <person name="Lubonja R."/>
            <person name="Lui A."/>
            <person name="MacDonald P."/>
            <person name="Magnisalis V."/>
            <person name="Maru K."/>
            <person name="Matthews C."/>
            <person name="McCusker W."/>
            <person name="McDonough S."/>
            <person name="Mehta T."/>
            <person name="Meldrim J."/>
            <person name="Meneus L."/>
            <person name="Mihai O."/>
            <person name="Mihalev A."/>
            <person name="Mihova T."/>
            <person name="Mittelman R."/>
            <person name="Mlenga V."/>
            <person name="Montmayeur A."/>
            <person name="Mulrain L."/>
            <person name="Navidi A."/>
            <person name="Naylor J."/>
            <person name="Negash T."/>
            <person name="Nguyen T."/>
            <person name="Nguyen N."/>
            <person name="Nicol R."/>
            <person name="Norbu C."/>
            <person name="Norbu N."/>
            <person name="Novod N."/>
            <person name="O'Neill B."/>
            <person name="Osman S."/>
            <person name="Markiewicz E."/>
            <person name="Oyono O.L."/>
            <person name="Patti C."/>
            <person name="Phunkhang P."/>
            <person name="Pierre F."/>
            <person name="Priest M."/>
            <person name="Raghuraman S."/>
            <person name="Rege F."/>
            <person name="Reyes R."/>
            <person name="Rise C."/>
            <person name="Rogov P."/>
            <person name="Ross K."/>
            <person name="Ryan E."/>
            <person name="Settipalli S."/>
            <person name="Shea T."/>
            <person name="Sherpa N."/>
            <person name="Shi L."/>
            <person name="Shih D."/>
            <person name="Sparrow T."/>
            <person name="Spaulding J."/>
            <person name="Stalker J."/>
            <person name="Stange-Thomann N."/>
            <person name="Stavropoulos S."/>
            <person name="Stone C."/>
            <person name="Strader C."/>
            <person name="Tesfaye S."/>
            <person name="Thomson T."/>
            <person name="Thoulutsang Y."/>
            <person name="Thoulutsang D."/>
            <person name="Topham K."/>
            <person name="Topping I."/>
            <person name="Tsamla T."/>
            <person name="Vassiliev H."/>
            <person name="Vo A."/>
            <person name="Wangchuk T."/>
            <person name="Wangdi T."/>
            <person name="Weiand M."/>
            <person name="Wilkinson J."/>
            <person name="Wilson A."/>
            <person name="Yadav S."/>
            <person name="Young G."/>
            <person name="Yu Q."/>
            <person name="Zembek L."/>
            <person name="Zhong D."/>
            <person name="Zimmer A."/>
            <person name="Zwirko Z."/>
            <person name="Jaffe D.B."/>
            <person name="Alvarez P."/>
            <person name="Brockman W."/>
            <person name="Butler J."/>
            <person name="Chin C."/>
            <person name="Gnerre S."/>
            <person name="MacCallum I."/>
            <person name="Graves J.A."/>
            <person name="Ponting C.P."/>
            <person name="Breen M."/>
            <person name="Samollow P.B."/>
            <person name="Lander E.S."/>
            <person name="Lindblad-Toh K."/>
        </authorList>
    </citation>
    <scope>NUCLEOTIDE SEQUENCE [LARGE SCALE GENOMIC DNA]</scope>
</reference>
<dbReference type="GO" id="GO:0005634">
    <property type="term" value="C:nucleus"/>
    <property type="evidence" value="ECO:0000318"/>
    <property type="project" value="GO_Central"/>
</dbReference>
<dbReference type="OMA" id="NTHMITE"/>
<dbReference type="GeneTree" id="ENSGT00940000154406"/>
<proteinExistence type="predicted"/>
<dbReference type="GO" id="GO:0005737">
    <property type="term" value="C:cytoplasm"/>
    <property type="evidence" value="ECO:0000318"/>
    <property type="project" value="GO_Central"/>
</dbReference>
<name>A0A5F8GYM9_MONDO</name>
<sequence>MKCPAPVEITYKNTFPFYIHFLNSNNVTLNKFIEELKKYGVTTIVRVCEATYDITLVKKEGIQVLGWSFDDGAQMVTETPVAFSKAEMPILLPWKQKLETEPGLNWICTSHQIA</sequence>
<accession>A0A5F8GYM9</accession>
<evidence type="ECO:0000313" key="1">
    <source>
        <dbReference type="Ensembl" id="ENSMODP00000052733.1"/>
    </source>
</evidence>
<dbReference type="SUPFAM" id="SSF52799">
    <property type="entry name" value="(Phosphotyrosine protein) phosphatases II"/>
    <property type="match status" value="1"/>
</dbReference>
<dbReference type="Proteomes" id="UP000002280">
    <property type="component" value="Chromosome 2"/>
</dbReference>
<reference evidence="1" key="3">
    <citation type="submission" date="2025-09" db="UniProtKB">
        <authorList>
            <consortium name="Ensembl"/>
        </authorList>
    </citation>
    <scope>IDENTIFICATION</scope>
</reference>
<dbReference type="AlphaFoldDB" id="A0A5F8GYM9"/>
<dbReference type="InParanoid" id="A0A5F8GYM9"/>
<keyword evidence="2" id="KW-1185">Reference proteome</keyword>
<protein>
    <submittedName>
        <fullName evidence="1">Uncharacterized protein</fullName>
    </submittedName>
</protein>
<evidence type="ECO:0000313" key="2">
    <source>
        <dbReference type="Proteomes" id="UP000002280"/>
    </source>
</evidence>
<dbReference type="InterPro" id="IPR029021">
    <property type="entry name" value="Prot-tyrosine_phosphatase-like"/>
</dbReference>
<dbReference type="GO" id="GO:0004725">
    <property type="term" value="F:protein tyrosine phosphatase activity"/>
    <property type="evidence" value="ECO:0000318"/>
    <property type="project" value="GO_Central"/>
</dbReference>
<organism evidence="1 2">
    <name type="scientific">Monodelphis domestica</name>
    <name type="common">Gray short-tailed opossum</name>
    <dbReference type="NCBI Taxonomy" id="13616"/>
    <lineage>
        <taxon>Eukaryota</taxon>
        <taxon>Metazoa</taxon>
        <taxon>Chordata</taxon>
        <taxon>Craniata</taxon>
        <taxon>Vertebrata</taxon>
        <taxon>Euteleostomi</taxon>
        <taxon>Mammalia</taxon>
        <taxon>Metatheria</taxon>
        <taxon>Didelphimorphia</taxon>
        <taxon>Didelphidae</taxon>
        <taxon>Monodelphis</taxon>
    </lineage>
</organism>
<dbReference type="GO" id="GO:0030335">
    <property type="term" value="P:positive regulation of cell migration"/>
    <property type="evidence" value="ECO:0000318"/>
    <property type="project" value="GO_Central"/>
</dbReference>
<reference evidence="1" key="2">
    <citation type="submission" date="2025-08" db="UniProtKB">
        <authorList>
            <consortium name="Ensembl"/>
        </authorList>
    </citation>
    <scope>IDENTIFICATION</scope>
</reference>
<dbReference type="STRING" id="13616.ENSMODP00000052733"/>
<dbReference type="Bgee" id="ENSMODG00000050851">
    <property type="expression patterns" value="Expressed in uterine wall and 20 other cell types or tissues"/>
</dbReference>
<dbReference type="Ensembl" id="ENSMODT00000057055.1">
    <property type="protein sequence ID" value="ENSMODP00000052733.1"/>
    <property type="gene ID" value="ENSMODG00000050851.1"/>
</dbReference>